<feature type="transmembrane region" description="Helical" evidence="5">
    <location>
        <begin position="372"/>
        <end position="396"/>
    </location>
</feature>
<dbReference type="Gene3D" id="3.40.30.10">
    <property type="entry name" value="Glutaredoxin"/>
    <property type="match status" value="1"/>
</dbReference>
<feature type="transmembrane region" description="Helical" evidence="5">
    <location>
        <begin position="417"/>
        <end position="444"/>
    </location>
</feature>
<evidence type="ECO:0000256" key="1">
    <source>
        <dbReference type="ARBA" id="ARBA00004141"/>
    </source>
</evidence>
<dbReference type="GO" id="GO:0047134">
    <property type="term" value="F:protein-disulfide reductase [NAD(P)H] activity"/>
    <property type="evidence" value="ECO:0007669"/>
    <property type="project" value="UniProtKB-EC"/>
</dbReference>
<feature type="transmembrane region" description="Helical" evidence="5">
    <location>
        <begin position="288"/>
        <end position="312"/>
    </location>
</feature>
<feature type="transmembrane region" description="Helical" evidence="5">
    <location>
        <begin position="487"/>
        <end position="507"/>
    </location>
</feature>
<gene>
    <name evidence="8" type="primary">dsbD_10</name>
    <name evidence="8" type="ORF">GALL_171630</name>
</gene>
<dbReference type="EC" id="1.8.1.8" evidence="8"/>
<protein>
    <submittedName>
        <fullName evidence="8">Thiol:disulfide interchange protein DsbD</fullName>
        <ecNumber evidence="8">1.8.1.8</ecNumber>
    </submittedName>
</protein>
<proteinExistence type="predicted"/>
<dbReference type="Pfam" id="PF13899">
    <property type="entry name" value="Thioredoxin_7"/>
    <property type="match status" value="1"/>
</dbReference>
<feature type="transmembrane region" description="Helical" evidence="5">
    <location>
        <begin position="544"/>
        <end position="564"/>
    </location>
</feature>
<feature type="transmembrane region" description="Helical" evidence="5">
    <location>
        <begin position="332"/>
        <end position="352"/>
    </location>
</feature>
<dbReference type="Pfam" id="PF11412">
    <property type="entry name" value="DsbD_N"/>
    <property type="match status" value="1"/>
</dbReference>
<evidence type="ECO:0000256" key="5">
    <source>
        <dbReference type="SAM" id="Phobius"/>
    </source>
</evidence>
<dbReference type="GO" id="GO:0017004">
    <property type="term" value="P:cytochrome complex assembly"/>
    <property type="evidence" value="ECO:0007669"/>
    <property type="project" value="InterPro"/>
</dbReference>
<feature type="transmembrane region" description="Helical" evidence="5">
    <location>
        <begin position="450"/>
        <end position="475"/>
    </location>
</feature>
<evidence type="ECO:0000256" key="4">
    <source>
        <dbReference type="ARBA" id="ARBA00023136"/>
    </source>
</evidence>
<keyword evidence="2 5" id="KW-0812">Transmembrane</keyword>
<keyword evidence="8" id="KW-0560">Oxidoreductase</keyword>
<dbReference type="PANTHER" id="PTHR32234">
    <property type="entry name" value="THIOL:DISULFIDE INTERCHANGE PROTEIN DSBD"/>
    <property type="match status" value="1"/>
</dbReference>
<accession>A0A1J5RYB1</accession>
<dbReference type="GO" id="GO:0045454">
    <property type="term" value="P:cell redox homeostasis"/>
    <property type="evidence" value="ECO:0007669"/>
    <property type="project" value="TreeGrafter"/>
</dbReference>
<evidence type="ECO:0000313" key="8">
    <source>
        <dbReference type="EMBL" id="OIR00826.1"/>
    </source>
</evidence>
<feature type="transmembrane region" description="Helical" evidence="5">
    <location>
        <begin position="513"/>
        <end position="532"/>
    </location>
</feature>
<keyword evidence="3 5" id="KW-1133">Transmembrane helix</keyword>
<dbReference type="InterPro" id="IPR003834">
    <property type="entry name" value="Cyt_c_assmbl_TM_dom"/>
</dbReference>
<name>A0A1J5RYB1_9ZZZZ</name>
<dbReference type="AlphaFoldDB" id="A0A1J5RYB1"/>
<dbReference type="InterPro" id="IPR028250">
    <property type="entry name" value="DsbDN"/>
</dbReference>
<organism evidence="8">
    <name type="scientific">mine drainage metagenome</name>
    <dbReference type="NCBI Taxonomy" id="410659"/>
    <lineage>
        <taxon>unclassified sequences</taxon>
        <taxon>metagenomes</taxon>
        <taxon>ecological metagenomes</taxon>
    </lineage>
</organism>
<reference evidence="8" key="1">
    <citation type="submission" date="2016-10" db="EMBL/GenBank/DDBJ databases">
        <title>Sequence of Gallionella enrichment culture.</title>
        <authorList>
            <person name="Poehlein A."/>
            <person name="Muehling M."/>
            <person name="Daniel R."/>
        </authorList>
    </citation>
    <scope>NUCLEOTIDE SEQUENCE</scope>
</reference>
<dbReference type="Pfam" id="PF02683">
    <property type="entry name" value="DsbD_TM"/>
    <property type="match status" value="1"/>
</dbReference>
<dbReference type="EMBL" id="MLJW01000091">
    <property type="protein sequence ID" value="OIR00826.1"/>
    <property type="molecule type" value="Genomic_DNA"/>
</dbReference>
<dbReference type="InterPro" id="IPR036249">
    <property type="entry name" value="Thioredoxin-like_sf"/>
</dbReference>
<evidence type="ECO:0000259" key="7">
    <source>
        <dbReference type="Pfam" id="PF11412"/>
    </source>
</evidence>
<comment type="caution">
    <text evidence="8">The sequence shown here is derived from an EMBL/GenBank/DDBJ whole genome shotgun (WGS) entry which is preliminary data.</text>
</comment>
<evidence type="ECO:0000256" key="3">
    <source>
        <dbReference type="ARBA" id="ARBA00022989"/>
    </source>
</evidence>
<dbReference type="GO" id="GO:0016020">
    <property type="term" value="C:membrane"/>
    <property type="evidence" value="ECO:0007669"/>
    <property type="project" value="UniProtKB-SubCell"/>
</dbReference>
<sequence length="697" mass="72281">MKAIRTMAAAALAVLCALTPPARAESAAAWTSNDQGSVGLLSAATATGGRQTVQLGLDFRLKPGWKIYWRSPGDAGFPPSVAWTGSDNLAGAALSWPGPHRFSISGLETMGYKGEVVLPLAVRLKDPARPLVLKAAVEYLVCAVVCIPQHASLALTLPAGPAQPGPEAHLISRFLARVPGPPATRGMRLDAVEATPEGGLRVVVEADPPLLHPDLFLERADQMQFTPPVIRLEDGGRRMVATTAPVSKTGSGGLSAQPLTLTIVDGDRGAEAVATVAPARPGADARALLAMLGVALLGGLLLNLMPCVLPVLSIKVLGVISHGGAERRAIRASFLASAAGIVASFLLLALAAAALKLAGRAVGWGVQFQQPLFLIALVAVVTLFAANLLSLFEIPLPAWAARLGERHGHGGGPVGHFVTGMFATLLATPCSAPFLGTAVGFALGRGVADILAIFLALGLGMALPYLLVAAWPRLAQSLPRPGRWMLILRRLLGVALLLTGLWMLSVLEVETGARAALAVGLLMLALLALLAATRRLAAPRRLPLAALPVLAALAVPATGLTTAAPARDAAAAARHLWHPFDRAAIARQVAAGRLVFVDVTAEWCITCQVNKATVVYRGRVAQRLDQGDIMAMQADWTRPDAGIAAYLAGFGRYAIPFDAVYGPGAPAGIALPELLSEDAVMDAIARAEKAAPPARSP</sequence>
<feature type="domain" description="Thiol:disulfide interchange protein DsbD N-terminal" evidence="7">
    <location>
        <begin position="49"/>
        <end position="156"/>
    </location>
</feature>
<evidence type="ECO:0000256" key="2">
    <source>
        <dbReference type="ARBA" id="ARBA00022692"/>
    </source>
</evidence>
<dbReference type="CDD" id="cd02953">
    <property type="entry name" value="DsbDgamma"/>
    <property type="match status" value="1"/>
</dbReference>
<dbReference type="SUPFAM" id="SSF52833">
    <property type="entry name" value="Thioredoxin-like"/>
    <property type="match status" value="1"/>
</dbReference>
<dbReference type="InterPro" id="IPR035671">
    <property type="entry name" value="DsbD_gamma"/>
</dbReference>
<comment type="subcellular location">
    <subcellularLocation>
        <location evidence="1">Membrane</location>
        <topology evidence="1">Multi-pass membrane protein</topology>
    </subcellularLocation>
</comment>
<feature type="domain" description="Cytochrome C biogenesis protein transmembrane" evidence="6">
    <location>
        <begin position="289"/>
        <end position="505"/>
    </location>
</feature>
<dbReference type="PANTHER" id="PTHR32234:SF3">
    <property type="entry name" value="SUPPRESSION OF COPPER SENSITIVITY PROTEIN"/>
    <property type="match status" value="1"/>
</dbReference>
<keyword evidence="4 5" id="KW-0472">Membrane</keyword>
<evidence type="ECO:0000259" key="6">
    <source>
        <dbReference type="Pfam" id="PF02683"/>
    </source>
</evidence>